<dbReference type="SMART" id="SM00222">
    <property type="entry name" value="Sec7"/>
    <property type="match status" value="1"/>
</dbReference>
<feature type="compositionally biased region" description="Gly residues" evidence="2">
    <location>
        <begin position="1724"/>
        <end position="1733"/>
    </location>
</feature>
<reference evidence="4 5" key="1">
    <citation type="journal article" date="2011" name="Nature">
        <title>A high-resolution map of human evolutionary constraint using 29 mammals.</title>
        <authorList>
            <person name="Lindblad-Toh K."/>
            <person name="Garber M."/>
            <person name="Zuk O."/>
            <person name="Lin M.F."/>
            <person name="Parker B.J."/>
            <person name="Washietl S."/>
            <person name="Kheradpour P."/>
            <person name="Ernst J."/>
            <person name="Jordan G."/>
            <person name="Mauceli E."/>
            <person name="Ward L.D."/>
            <person name="Lowe C.B."/>
            <person name="Holloway A.K."/>
            <person name="Clamp M."/>
            <person name="Gnerre S."/>
            <person name="Alfoldi J."/>
            <person name="Beal K."/>
            <person name="Chang J."/>
            <person name="Clawson H."/>
            <person name="Cuff J."/>
            <person name="Di Palma F."/>
            <person name="Fitzgerald S."/>
            <person name="Flicek P."/>
            <person name="Guttman M."/>
            <person name="Hubisz M.J."/>
            <person name="Jaffe D.B."/>
            <person name="Jungreis I."/>
            <person name="Kent W.J."/>
            <person name="Kostka D."/>
            <person name="Lara M."/>
            <person name="Martins A.L."/>
            <person name="Massingham T."/>
            <person name="Moltke I."/>
            <person name="Raney B.J."/>
            <person name="Rasmussen M.D."/>
            <person name="Robinson J."/>
            <person name="Stark A."/>
            <person name="Vilella A.J."/>
            <person name="Wen J."/>
            <person name="Xie X."/>
            <person name="Zody M.C."/>
            <person name="Baldwin J."/>
            <person name="Bloom T."/>
            <person name="Chin C.W."/>
            <person name="Heiman D."/>
            <person name="Nicol R."/>
            <person name="Nusbaum C."/>
            <person name="Young S."/>
            <person name="Wilkinson J."/>
            <person name="Worley K.C."/>
            <person name="Kovar C.L."/>
            <person name="Muzny D.M."/>
            <person name="Gibbs R.A."/>
            <person name="Cree A."/>
            <person name="Dihn H.H."/>
            <person name="Fowler G."/>
            <person name="Jhangiani S."/>
            <person name="Joshi V."/>
            <person name="Lee S."/>
            <person name="Lewis L.R."/>
            <person name="Nazareth L.V."/>
            <person name="Okwuonu G."/>
            <person name="Santibanez J."/>
            <person name="Warren W.C."/>
            <person name="Mardis E.R."/>
            <person name="Weinstock G.M."/>
            <person name="Wilson R.K."/>
            <person name="Delehaunty K."/>
            <person name="Dooling D."/>
            <person name="Fronik C."/>
            <person name="Fulton L."/>
            <person name="Fulton B."/>
            <person name="Graves T."/>
            <person name="Minx P."/>
            <person name="Sodergren E."/>
            <person name="Birney E."/>
            <person name="Margulies E.H."/>
            <person name="Herrero J."/>
            <person name="Green E.D."/>
            <person name="Haussler D."/>
            <person name="Siepel A."/>
            <person name="Goldman N."/>
            <person name="Pollard K.S."/>
            <person name="Pedersen J.S."/>
            <person name="Lander E.S."/>
            <person name="Kellis M."/>
        </authorList>
    </citation>
    <scope>NUCLEOTIDE SEQUENCE [LARGE SCALE GENOMIC DNA]</scope>
    <source>
        <strain evidence="4 5">Thorbecke inbred</strain>
    </source>
</reference>
<feature type="compositionally biased region" description="Basic and acidic residues" evidence="2">
    <location>
        <begin position="1742"/>
        <end position="1753"/>
    </location>
</feature>
<feature type="region of interest" description="Disordered" evidence="2">
    <location>
        <begin position="1691"/>
        <end position="1753"/>
    </location>
</feature>
<feature type="compositionally biased region" description="Polar residues" evidence="2">
    <location>
        <begin position="793"/>
        <end position="808"/>
    </location>
</feature>
<gene>
    <name evidence="4" type="primary">ARFGEF3</name>
</gene>
<protein>
    <submittedName>
        <fullName evidence="4">ARFGEF family member 3</fullName>
    </submittedName>
</protein>
<dbReference type="InterPro" id="IPR016024">
    <property type="entry name" value="ARM-type_fold"/>
</dbReference>
<accession>A0A5F9C9Z3</accession>
<evidence type="ECO:0000313" key="4">
    <source>
        <dbReference type="Ensembl" id="ENSOCUP00000029856.1"/>
    </source>
</evidence>
<dbReference type="Pfam" id="PF20252">
    <property type="entry name" value="BIG2_C"/>
    <property type="match status" value="1"/>
</dbReference>
<dbReference type="InterPro" id="IPR000904">
    <property type="entry name" value="Sec7_dom"/>
</dbReference>
<dbReference type="EMBL" id="AAGW02028621">
    <property type="status" value="NOT_ANNOTATED_CDS"/>
    <property type="molecule type" value="Genomic_DNA"/>
</dbReference>
<feature type="compositionally biased region" description="Low complexity" evidence="2">
    <location>
        <begin position="41"/>
        <end position="58"/>
    </location>
</feature>
<dbReference type="InterPro" id="IPR015403">
    <property type="entry name" value="Mon2/Sec7/BIG1-like_HDS"/>
</dbReference>
<feature type="region of interest" description="Disordered" evidence="2">
    <location>
        <begin position="1829"/>
        <end position="1852"/>
    </location>
</feature>
<feature type="compositionally biased region" description="Basic and acidic residues" evidence="2">
    <location>
        <begin position="1708"/>
        <end position="1722"/>
    </location>
</feature>
<dbReference type="Pfam" id="PF09324">
    <property type="entry name" value="Sec7-like_HDS"/>
    <property type="match status" value="1"/>
</dbReference>
<evidence type="ECO:0000313" key="5">
    <source>
        <dbReference type="Proteomes" id="UP000001811"/>
    </source>
</evidence>
<dbReference type="Proteomes" id="UP000001811">
    <property type="component" value="Chromosome 12"/>
</dbReference>
<evidence type="ECO:0000256" key="1">
    <source>
        <dbReference type="ARBA" id="ARBA00022658"/>
    </source>
</evidence>
<feature type="compositionally biased region" description="Basic and acidic residues" evidence="2">
    <location>
        <begin position="1792"/>
        <end position="1801"/>
    </location>
</feature>
<feature type="region of interest" description="Disordered" evidence="2">
    <location>
        <begin position="793"/>
        <end position="833"/>
    </location>
</feature>
<feature type="domain" description="SEC7" evidence="3">
    <location>
        <begin position="344"/>
        <end position="556"/>
    </location>
</feature>
<reference evidence="4" key="2">
    <citation type="submission" date="2025-08" db="UniProtKB">
        <authorList>
            <consortium name="Ensembl"/>
        </authorList>
    </citation>
    <scope>IDENTIFICATION</scope>
    <source>
        <strain evidence="4">Thorbecke</strain>
    </source>
</reference>
<dbReference type="Ensembl" id="ENSOCUT00000059825.1">
    <property type="protein sequence ID" value="ENSOCUP00000029856.1"/>
    <property type="gene ID" value="ENSOCUG00000004754.4"/>
</dbReference>
<dbReference type="GO" id="GO:0005085">
    <property type="term" value="F:guanyl-nucleotide exchange factor activity"/>
    <property type="evidence" value="ECO:0007669"/>
    <property type="project" value="UniProtKB-KW"/>
</dbReference>
<proteinExistence type="predicted"/>
<feature type="compositionally biased region" description="Polar residues" evidence="2">
    <location>
        <begin position="820"/>
        <end position="833"/>
    </location>
</feature>
<dbReference type="EMBL" id="AAGW02028626">
    <property type="status" value="NOT_ANNOTATED_CDS"/>
    <property type="molecule type" value="Genomic_DNA"/>
</dbReference>
<feature type="region of interest" description="Disordered" evidence="2">
    <location>
        <begin position="1782"/>
        <end position="1815"/>
    </location>
</feature>
<dbReference type="Bgee" id="ENSOCUG00000004754">
    <property type="expression patterns" value="Expressed in frontal cortex and 12 other cell types or tissues"/>
</dbReference>
<sequence>MQRETDDDYDKIASKKNLCPALIVILGNPIHDKTITSAHSSSAGASVESDSAAAGVSDQGRGSGCSCTAPALSGPVARTIYYLAAELVRLVGSVDSMKPVLQSLYHRVLLYPPPQHRVEAIKVMKEILGSPQRLCDLAGPSSTEPEPRKRSISKRKSHLDLLKLIMDGMTEACIKGGIEACYAAVSCVCTLLGALDELSRGKGLSDAQVQLLLLRLEELKDGAESSRDSMEINEADFRWQRRVLSSEHTPWEAGTERSPDISISVTTDTGQTTLEGELGQTTPEDHLEHHKSSLKSPAIQEGKETLSKVSELEAVDQPDVVQRSHTVAYPDITNFLSVDCRTRSYGSRYSESNFSVDEQDLSRTEFDSCDQYSMAAEKDSGRSDVSDIGSDNCSLADEEQTPRDCLGPRALRTAALSLKLLKTQEADQHSARLFVQSLEGLLPRLLALASVEEVDSALQNFASTFCSGMMHSPGFDGNSSLSFQMLMNADSLYTAAHCALLLNLKLSHGDYYRKRPALAPGVMKEFLKQVQTSGVLMVFSQAWIEELYHQVLDRNMLGEAGYWGSPEDNSLPLITMLTDIDGLESSAIGGQLMASASTESPFTQGRRIDDSTVAGVAFARYILVGCWKNLIDTLSTPLTGRMAGSSKGLAFILGAEGIKEQNQKERDAICMSLDGLRKAARLSCALGVAANCASALAQMAAASCVQEEKEEREVQEPSDTIAQVKLKVEQKLEQIGKLQGVWLHTAHVLCMDAILSVGLEMGSHNPDCWPHVFRVCEYVGTLEHTHFSDATLQPPVTISQPQKVSGSSGLPGDPECEGSPQEQSLEPGSSLSTAPIVQPLSIQELVREGSRGRASDFRGGSLMTGSSAAKVVLSLSTQADRLFEDATEKLNLMALGGFLYQLKKASQSQLFHSVTDTVDYSLAMPGNSFPEEKLPLLPLGAQEGRGSPVLPSLVPSRCSTVPWRLQAACHKERRVSQKAVSFIHDILTEVLTGWSEPPHFHFNEALFRPLERIMQLELCDEDVQDQVVTSIGELVEVCSTHIQSGWRPLFSALETVHSGNKSEVKEYLVGDYSMGKGQAPVFDVFEAFLNTDNIQVFANAATSYIMCLMKFVKGLGEVDCKEIGDCVPGAGATSTDLCLPALDYLRRCSQLLAKIYKMPLKPIFLSGRLASLPRRLQEQSASSEDGIESVLADFDDDTGLIEVWIILLEQLTAAVSNCPRQHQPPTLDLLFELLRDVTKTPGPGFGIYAVVHLLLPVMTLWLRRSHKDHSYWDVASANFKHAIGLSCELVVEHIQSFLHSDIRYESMINTMLKDLFELLVACVAKPTETISRVGCSCIRYVLVTAGPVFTEEMWRLACCALQDAFSATLKPVKVNCWDDSVRSFSGEGCQVRVAAPSSSPSAEAEYWRIRAMAQQVFMLDTQCSPKTPNNFDHAQSCQLIIELPPDEKPNGHTKKSVSFREIVVSLLSHQVLLQNLYDILLEEFVKGPSPGEEKTVQAPEAKMAGFLRYISMQNLAVIFDLLLDSYRTAREFDTSPGLKCLLKKVSGIGGAANLYRQSAMSFNIYFHALVCAVLTNQEAITAEQVKKALFEDDERSSDSSQQCSSEDEDIFEETAQVSPPRGKEKRQWRARMPSLSVQPVSNADWVWLVKRLHKLCMELCNHYIQMHLDLENSVEEPPVFKSDPFFILPSFQSESSTPSTGGFSGKDTPSEDDRSQLREHAGESLGGRTGSGDGLMLPPSPKVEKKDPSRKKEWWENAGNKIYTMAADRTIAKLMTEYKKRKQQHNLAPFPKEGKVEKKGEALGPRGPDSPLLQRPQHLVDQGQMRHSFSAGPELLRQDKRPRSGSTGSSLSISVRDAEAQIQAWTNMVLTVLNQIQILPDQTFTALQPAVFPCISQLTCHVTDIRVRQAVREWLGRVGRVYDIIV</sequence>
<keyword evidence="5" id="KW-1185">Reference proteome</keyword>
<dbReference type="InterPro" id="IPR046455">
    <property type="entry name" value="Sec7/BIG1-like_C"/>
</dbReference>
<feature type="region of interest" description="Disordered" evidence="2">
    <location>
        <begin position="1591"/>
        <end position="1629"/>
    </location>
</feature>
<feature type="region of interest" description="Disordered" evidence="2">
    <location>
        <begin position="248"/>
        <end position="303"/>
    </location>
</feature>
<dbReference type="EMBL" id="AAGW02028623">
    <property type="status" value="NOT_ANNOTATED_CDS"/>
    <property type="molecule type" value="Genomic_DNA"/>
</dbReference>
<organism evidence="4 5">
    <name type="scientific">Oryctolagus cuniculus</name>
    <name type="common">Rabbit</name>
    <dbReference type="NCBI Taxonomy" id="9986"/>
    <lineage>
        <taxon>Eukaryota</taxon>
        <taxon>Metazoa</taxon>
        <taxon>Chordata</taxon>
        <taxon>Craniata</taxon>
        <taxon>Vertebrata</taxon>
        <taxon>Euteleostomi</taxon>
        <taxon>Mammalia</taxon>
        <taxon>Eutheria</taxon>
        <taxon>Euarchontoglires</taxon>
        <taxon>Glires</taxon>
        <taxon>Lagomorpha</taxon>
        <taxon>Leporidae</taxon>
        <taxon>Oryctolagus</taxon>
    </lineage>
</organism>
<evidence type="ECO:0000259" key="3">
    <source>
        <dbReference type="SMART" id="SM00222"/>
    </source>
</evidence>
<feature type="compositionally biased region" description="Polar residues" evidence="2">
    <location>
        <begin position="1691"/>
        <end position="1701"/>
    </location>
</feature>
<keyword evidence="1" id="KW-0344">Guanine-nucleotide releasing factor</keyword>
<feature type="region of interest" description="Disordered" evidence="2">
    <location>
        <begin position="377"/>
        <end position="400"/>
    </location>
</feature>
<reference evidence="4" key="3">
    <citation type="submission" date="2025-09" db="UniProtKB">
        <authorList>
            <consortium name="Ensembl"/>
        </authorList>
    </citation>
    <scope>IDENTIFICATION</scope>
    <source>
        <strain evidence="4">Thorbecke</strain>
    </source>
</reference>
<evidence type="ECO:0000256" key="2">
    <source>
        <dbReference type="SAM" id="MobiDB-lite"/>
    </source>
</evidence>
<dbReference type="GO" id="GO:0032012">
    <property type="term" value="P:regulation of ARF protein signal transduction"/>
    <property type="evidence" value="ECO:0007669"/>
    <property type="project" value="InterPro"/>
</dbReference>
<dbReference type="SUPFAM" id="SSF48371">
    <property type="entry name" value="ARM repeat"/>
    <property type="match status" value="1"/>
</dbReference>
<feature type="region of interest" description="Disordered" evidence="2">
    <location>
        <begin position="41"/>
        <end position="61"/>
    </location>
</feature>
<dbReference type="GeneTree" id="ENSGT00530000064150"/>
<dbReference type="EMBL" id="AAGW02028622">
    <property type="status" value="NOT_ANNOTATED_CDS"/>
    <property type="molecule type" value="Genomic_DNA"/>
</dbReference>
<feature type="compositionally biased region" description="Polar residues" evidence="2">
    <location>
        <begin position="261"/>
        <end position="282"/>
    </location>
</feature>
<dbReference type="EMBL" id="AAGW02028624">
    <property type="status" value="NOT_ANNOTATED_CDS"/>
    <property type="molecule type" value="Genomic_DNA"/>
</dbReference>
<dbReference type="EMBL" id="AAGW02028625">
    <property type="status" value="NOT_ANNOTATED_CDS"/>
    <property type="molecule type" value="Genomic_DNA"/>
</dbReference>
<dbReference type="EMBL" id="AAGW02028627">
    <property type="status" value="NOT_ANNOTATED_CDS"/>
    <property type="molecule type" value="Genomic_DNA"/>
</dbReference>
<name>A0A5F9C9Z3_RABIT</name>